<evidence type="ECO:0000313" key="2">
    <source>
        <dbReference type="EMBL" id="HIU55872.1"/>
    </source>
</evidence>
<dbReference type="NCBIfam" id="TIGR04409">
    <property type="entry name" value="LptC_YrbK"/>
    <property type="match status" value="1"/>
</dbReference>
<dbReference type="InterPro" id="IPR026265">
    <property type="entry name" value="LptC"/>
</dbReference>
<dbReference type="GO" id="GO:0015221">
    <property type="term" value="F:lipopolysaccharide transmembrane transporter activity"/>
    <property type="evidence" value="ECO:0007669"/>
    <property type="project" value="InterPro"/>
</dbReference>
<organism evidence="2 3">
    <name type="scientific">Candidatus Gallibacteroides avistercoris</name>
    <dbReference type="NCBI Taxonomy" id="2840833"/>
    <lineage>
        <taxon>Bacteria</taxon>
        <taxon>Pseudomonadati</taxon>
        <taxon>Bacteroidota</taxon>
        <taxon>Bacteroidia</taxon>
        <taxon>Bacteroidales</taxon>
        <taxon>Bacteroidaceae</taxon>
        <taxon>Bacteroidaceae incertae sedis</taxon>
        <taxon>Candidatus Gallibacteroides</taxon>
    </lineage>
</organism>
<evidence type="ECO:0000313" key="3">
    <source>
        <dbReference type="Proteomes" id="UP000824112"/>
    </source>
</evidence>
<feature type="transmembrane region" description="Helical" evidence="1">
    <location>
        <begin position="15"/>
        <end position="33"/>
    </location>
</feature>
<sequence>MQKKSVLHTRYTENLSTYITAILFIVVIFVSSCSGEKKEVVSAFSDETEIPTIKTLDVNSLYSDSGVPRYRMIAKEWLMYEKSRDPYWLFPEGLYVEKFDSLLQAEAYVQCDTAWFYKNKDLWELAGNVEVKNLNGRRLFTQRLFWDRIKKKIYSEVDVLVEDEDGTFMESGKGFDSDERMENFIFREMIDGDAGYISFQKKVASDSLLAAQSDSLRVDSVERVDTVKSE</sequence>
<dbReference type="InterPro" id="IPR010664">
    <property type="entry name" value="LipoPS_assembly_LptC-rel"/>
</dbReference>
<accession>A0A9D1M9C3</accession>
<dbReference type="AlphaFoldDB" id="A0A9D1M9C3"/>
<reference evidence="2" key="2">
    <citation type="journal article" date="2021" name="PeerJ">
        <title>Extensive microbial diversity within the chicken gut microbiome revealed by metagenomics and culture.</title>
        <authorList>
            <person name="Gilroy R."/>
            <person name="Ravi A."/>
            <person name="Getino M."/>
            <person name="Pursley I."/>
            <person name="Horton D.L."/>
            <person name="Alikhan N.F."/>
            <person name="Baker D."/>
            <person name="Gharbi K."/>
            <person name="Hall N."/>
            <person name="Watson M."/>
            <person name="Adriaenssens E.M."/>
            <person name="Foster-Nyarko E."/>
            <person name="Jarju S."/>
            <person name="Secka A."/>
            <person name="Antonio M."/>
            <person name="Oren A."/>
            <person name="Chaudhuri R.R."/>
            <person name="La Ragione R."/>
            <person name="Hildebrand F."/>
            <person name="Pallen M.J."/>
        </authorList>
    </citation>
    <scope>NUCLEOTIDE SEQUENCE</scope>
    <source>
        <strain evidence="2">CHK158-818</strain>
    </source>
</reference>
<keyword evidence="1" id="KW-1133">Transmembrane helix</keyword>
<keyword evidence="1" id="KW-0812">Transmembrane</keyword>
<keyword evidence="1" id="KW-0472">Membrane</keyword>
<dbReference type="Proteomes" id="UP000824112">
    <property type="component" value="Unassembled WGS sequence"/>
</dbReference>
<dbReference type="PROSITE" id="PS51257">
    <property type="entry name" value="PROKAR_LIPOPROTEIN"/>
    <property type="match status" value="1"/>
</dbReference>
<proteinExistence type="predicted"/>
<evidence type="ECO:0000256" key="1">
    <source>
        <dbReference type="SAM" id="Phobius"/>
    </source>
</evidence>
<reference evidence="2" key="1">
    <citation type="submission" date="2020-10" db="EMBL/GenBank/DDBJ databases">
        <authorList>
            <person name="Gilroy R."/>
        </authorList>
    </citation>
    <scope>NUCLEOTIDE SEQUENCE</scope>
    <source>
        <strain evidence="2">CHK158-818</strain>
    </source>
</reference>
<protein>
    <submittedName>
        <fullName evidence="2">LPS export ABC transporter periplasmic protein LptC</fullName>
    </submittedName>
</protein>
<dbReference type="Pfam" id="PF06835">
    <property type="entry name" value="LptC"/>
    <property type="match status" value="1"/>
</dbReference>
<dbReference type="EMBL" id="DVNA01000198">
    <property type="protein sequence ID" value="HIU55872.1"/>
    <property type="molecule type" value="Genomic_DNA"/>
</dbReference>
<dbReference type="Gene3D" id="2.60.450.10">
    <property type="entry name" value="Lipopolysaccharide (LPS) transport protein A like domain"/>
    <property type="match status" value="1"/>
</dbReference>
<dbReference type="GO" id="GO:0005886">
    <property type="term" value="C:plasma membrane"/>
    <property type="evidence" value="ECO:0007669"/>
    <property type="project" value="InterPro"/>
</dbReference>
<gene>
    <name evidence="2" type="primary">lptC</name>
    <name evidence="2" type="ORF">IAB03_08730</name>
</gene>
<name>A0A9D1M9C3_9BACT</name>
<comment type="caution">
    <text evidence="2">The sequence shown here is derived from an EMBL/GenBank/DDBJ whole genome shotgun (WGS) entry which is preliminary data.</text>
</comment>